<evidence type="ECO:0000313" key="2">
    <source>
        <dbReference type="EMBL" id="QPX62555.1"/>
    </source>
</evidence>
<name>A0A7T3KD39_9CAUD</name>
<proteinExistence type="predicted"/>
<sequence length="499" mass="55395">MADSPYQTIVPLVGTLPSWVSDKRDQERLASYDLYDDMYHNNPDTYALMLRGIDEDPILVPTAKSVIKNMSRYVGRGFGFAVPREQQGTEAQQTLAITAYGELFKREQILSKFKSATKQLLRRGDVFWYIQADSNKPAGSRISIDTVDPRNVFKITAYEEPNRVTGYMMVEQFQTEDKLAVKKQMWLKNTNPDHPNYGNPEAPCTYECETIEADGWDGDNPKIIQKLVPQMYLPVVQLPIYHLRNDAEDEIYGSSELRGLERVIAAINQGASDQDIALAMAGLGMYKSNSGGPVGDDGSTESDWIIGPGRVIEDESFERVDGVGSIQPSLDHIAYLERKIDSTVGVTDVTRGEVTAEVAESGVALAIRMAPTVDMAEEKDTVIKDVWDHILFDLKAWFKALEGIDLTGVEIVTAFGDKMPRNRDAELKELHELLAAKIISVEYFQHLLNEKFGYKLPADINNQIANDTAKASAAADPFGARMEDEAGADPSAPPADEEV</sequence>
<dbReference type="GeneID" id="77923934"/>
<accession>A0A7T3KD39</accession>
<gene>
    <name evidence="2" type="primary">2</name>
    <name evidence="2" type="ORF">SEA_WOLLYPOG_2</name>
</gene>
<dbReference type="EMBL" id="MW055913">
    <property type="protein sequence ID" value="QPX62555.1"/>
    <property type="molecule type" value="Genomic_DNA"/>
</dbReference>
<dbReference type="RefSeq" id="YP_010648493.1">
    <property type="nucleotide sequence ID" value="NC_070760.1"/>
</dbReference>
<dbReference type="KEGG" id="vg:77923934"/>
<evidence type="ECO:0000256" key="1">
    <source>
        <dbReference type="SAM" id="MobiDB-lite"/>
    </source>
</evidence>
<keyword evidence="3" id="KW-1185">Reference proteome</keyword>
<dbReference type="Proteomes" id="UP000595472">
    <property type="component" value="Segment"/>
</dbReference>
<organism evidence="2 3">
    <name type="scientific">Arthrobacter phage Wollypog</name>
    <dbReference type="NCBI Taxonomy" id="2790985"/>
    <lineage>
        <taxon>Viruses</taxon>
        <taxon>Duplodnaviria</taxon>
        <taxon>Heunggongvirae</taxon>
        <taxon>Uroviricota</taxon>
        <taxon>Caudoviricetes</taxon>
        <taxon>Wollypogvirus</taxon>
        <taxon>Wollypogvirus wollypog</taxon>
    </lineage>
</organism>
<reference evidence="2 3" key="1">
    <citation type="submission" date="2020-10" db="EMBL/GenBank/DDBJ databases">
        <authorList>
            <person name="Abad L.A."/>
            <person name="Alter J."/>
            <person name="Becerra C.Y."/>
            <person name="Boehle J."/>
            <person name="Bustos B."/>
            <person name="Connatser B.I."/>
            <person name="Cutright B."/>
            <person name="Gavin J."/>
            <person name="Gomez A.P."/>
            <person name="Grabar K."/>
            <person name="Hur E.Y."/>
            <person name="Ioh M.T."/>
            <person name="Joya-Campos L."/>
            <person name="Lauhon H.N."/>
            <person name="Lee S."/>
            <person name="Maranan R.T."/>
            <person name="Park Y.G."/>
            <person name="Priest M."/>
            <person name="Samuels S.O."/>
            <person name="Sarameh Y.J."/>
            <person name="Schreiber J.M."/>
            <person name="Shepard L."/>
            <person name="Sheth K.J."/>
            <person name="Silva C.A."/>
            <person name="Smyers G.M."/>
            <person name="Tam S."/>
            <person name="Tamura C.M."/>
            <person name="Wucher D.E."/>
            <person name="Donachie S.P."/>
            <person name="Reed F.A."/>
            <person name="Palecanda S."/>
            <person name="Chong R.A."/>
            <person name="Porter M.L."/>
            <person name="Garlena R.A."/>
            <person name="Russell D.A."/>
            <person name="Jacobs-Sera D."/>
            <person name="Hatfull G.F."/>
        </authorList>
    </citation>
    <scope>NUCLEOTIDE SEQUENCE [LARGE SCALE GENOMIC DNA]</scope>
</reference>
<protein>
    <submittedName>
        <fullName evidence="2">Portal protein</fullName>
    </submittedName>
</protein>
<feature type="region of interest" description="Disordered" evidence="1">
    <location>
        <begin position="475"/>
        <end position="499"/>
    </location>
</feature>
<evidence type="ECO:0000313" key="3">
    <source>
        <dbReference type="Proteomes" id="UP000595472"/>
    </source>
</evidence>